<dbReference type="GO" id="GO:0008299">
    <property type="term" value="P:isoprenoid biosynthetic process"/>
    <property type="evidence" value="ECO:0007669"/>
    <property type="project" value="InterPro"/>
</dbReference>
<feature type="region of interest" description="Disordered" evidence="4">
    <location>
        <begin position="355"/>
        <end position="393"/>
    </location>
</feature>
<dbReference type="SUPFAM" id="SSF48576">
    <property type="entry name" value="Terpenoid synthases"/>
    <property type="match status" value="2"/>
</dbReference>
<keyword evidence="3" id="KW-0460">Magnesium</keyword>
<dbReference type="SFLD" id="SFLDS00005">
    <property type="entry name" value="Isoprenoid_Synthase_Type_I"/>
    <property type="match status" value="1"/>
</dbReference>
<sequence>MWTFSGPVDAQEARRTGAFTSLPIRIHRRNDIADAATIQSLRDWNQHVGDGWERKSGSAMSPVGNWGAFIFPESFEERLFSITYLASIGNIHDGNACEDMDLEEAVRDHQHFSDALQPEAVDDVADGAMKQRKMKSLVSKIMLDILALDRDMGLRMLQSYREKWLDVMEKPDFDKVESMEKYLEFRMLNGGMEPFWLMCQFGMGLNLPDNELELLRPIFEPAEAALVLTNDYFSWDREYHSATHTGARIVNSIDLLRRTRGLSIDEARQAVKQLIVDYEQDYLAQKETYIKENPNLPAHVHLFIEVCGLVVAGNHYWCANCPRHHAWQHQTEVNAKVLDGPELKTTELPIILLADGKSKDDSKPKPIGPPARRDSALDTETWDTPSPADAATQDLDPLEAPCAYIASLPSKGVRNTLIDALNQWFGLPPARIEPIKAATTLLHNASLMLDDVQDGSLLRRGRPAAHVVFGAAQAINSATSMFVRAARLVAATGIAPADYTSFLDSLHALHAGQAWDLHWKAAARAVPSRARYFDMVDGKTGAMFDLVAQLMRAQAHQRDSTKSQPLPDLDRFGKLFGRFFQALDDYRNLRSDAYAGQKGECEDLDEGKKSFLVVLCHERRPDLAAQVLGIFANHSCGNGQQQPAAPMPAATKAYIVGLFDQAGVFDAALDWLRQAEDELLAEIADVERRVGVENHMLRLLVGTLSVKTEAAVRA</sequence>
<dbReference type="Gene3D" id="1.10.600.10">
    <property type="entry name" value="Farnesyl Diphosphate Synthase"/>
    <property type="match status" value="2"/>
</dbReference>
<dbReference type="AlphaFoldDB" id="A0A1J9RXB7"/>
<keyword evidence="6" id="KW-1185">Reference proteome</keyword>
<dbReference type="PANTHER" id="PTHR12001:SF72">
    <property type="entry name" value="THIJ_PFPI FAMILY PROTEIN (AFU_ORTHOLOGUE AFUA_3G01210)-RELATED"/>
    <property type="match status" value="1"/>
</dbReference>
<evidence type="ECO:0000256" key="2">
    <source>
        <dbReference type="ARBA" id="ARBA00022723"/>
    </source>
</evidence>
<evidence type="ECO:0000256" key="3">
    <source>
        <dbReference type="ARBA" id="ARBA00022842"/>
    </source>
</evidence>
<dbReference type="GeneID" id="31015364"/>
<dbReference type="STRING" id="236234.A0A1J9RXB7"/>
<dbReference type="PANTHER" id="PTHR12001">
    <property type="entry name" value="GERANYLGERANYL PYROPHOSPHATE SYNTHASE"/>
    <property type="match status" value="1"/>
</dbReference>
<dbReference type="GO" id="GO:0046165">
    <property type="term" value="P:alcohol biosynthetic process"/>
    <property type="evidence" value="ECO:0007669"/>
    <property type="project" value="UniProtKB-ARBA"/>
</dbReference>
<dbReference type="EMBL" id="MNUE01000037">
    <property type="protein sequence ID" value="OJD32476.1"/>
    <property type="molecule type" value="Genomic_DNA"/>
</dbReference>
<dbReference type="Pfam" id="PF00348">
    <property type="entry name" value="polyprenyl_synt"/>
    <property type="match status" value="1"/>
</dbReference>
<evidence type="ECO:0000313" key="5">
    <source>
        <dbReference type="EMBL" id="OJD32476.1"/>
    </source>
</evidence>
<gene>
    <name evidence="5" type="ORF">BKCO1_37000215</name>
</gene>
<keyword evidence="2" id="KW-0479">Metal-binding</keyword>
<dbReference type="RefSeq" id="XP_020128736.1">
    <property type="nucleotide sequence ID" value="XM_020275103.1"/>
</dbReference>
<name>A0A1J9RXB7_9PEZI</name>
<dbReference type="InterPro" id="IPR000092">
    <property type="entry name" value="Polyprenyl_synt"/>
</dbReference>
<evidence type="ECO:0000256" key="4">
    <source>
        <dbReference type="SAM" id="MobiDB-lite"/>
    </source>
</evidence>
<dbReference type="GO" id="GO:0043386">
    <property type="term" value="P:mycotoxin biosynthetic process"/>
    <property type="evidence" value="ECO:0007669"/>
    <property type="project" value="UniProtKB-ARBA"/>
</dbReference>
<keyword evidence="1" id="KW-0808">Transferase</keyword>
<dbReference type="InterPro" id="IPR008949">
    <property type="entry name" value="Isoprenoid_synthase_dom_sf"/>
</dbReference>
<protein>
    <submittedName>
        <fullName evidence="5">Geranylgeranyl pyrophosphate synthase</fullName>
    </submittedName>
</protein>
<dbReference type="Pfam" id="PF19086">
    <property type="entry name" value="Terpene_syn_C_2"/>
    <property type="match status" value="1"/>
</dbReference>
<dbReference type="Proteomes" id="UP000183809">
    <property type="component" value="Unassembled WGS sequence"/>
</dbReference>
<dbReference type="InterPro" id="IPR033749">
    <property type="entry name" value="Polyprenyl_synt_CS"/>
</dbReference>
<organism evidence="5 6">
    <name type="scientific">Diplodia corticola</name>
    <dbReference type="NCBI Taxonomy" id="236234"/>
    <lineage>
        <taxon>Eukaryota</taxon>
        <taxon>Fungi</taxon>
        <taxon>Dikarya</taxon>
        <taxon>Ascomycota</taxon>
        <taxon>Pezizomycotina</taxon>
        <taxon>Dothideomycetes</taxon>
        <taxon>Dothideomycetes incertae sedis</taxon>
        <taxon>Botryosphaeriales</taxon>
        <taxon>Botryosphaeriaceae</taxon>
        <taxon>Diplodia</taxon>
    </lineage>
</organism>
<dbReference type="GO" id="GO:0004659">
    <property type="term" value="F:prenyltransferase activity"/>
    <property type="evidence" value="ECO:0007669"/>
    <property type="project" value="InterPro"/>
</dbReference>
<dbReference type="OrthoDB" id="6921389at2759"/>
<dbReference type="GO" id="GO:0046872">
    <property type="term" value="F:metal ion binding"/>
    <property type="evidence" value="ECO:0007669"/>
    <property type="project" value="UniProtKB-KW"/>
</dbReference>
<evidence type="ECO:0000313" key="6">
    <source>
        <dbReference type="Proteomes" id="UP000183809"/>
    </source>
</evidence>
<proteinExistence type="predicted"/>
<accession>A0A1J9RXB7</accession>
<reference evidence="5 6" key="1">
    <citation type="submission" date="2016-10" db="EMBL/GenBank/DDBJ databases">
        <title>Proteomics and genomics reveal pathogen-plant mechanisms compatible with a hemibiotrophic lifestyle of Diplodia corticola.</title>
        <authorList>
            <person name="Fernandes I."/>
            <person name="De Jonge R."/>
            <person name="Van De Peer Y."/>
            <person name="Devreese B."/>
            <person name="Alves A."/>
            <person name="Esteves A.C."/>
        </authorList>
    </citation>
    <scope>NUCLEOTIDE SEQUENCE [LARGE SCALE GENOMIC DNA]</scope>
    <source>
        <strain evidence="5 6">CBS 112549</strain>
    </source>
</reference>
<evidence type="ECO:0000256" key="1">
    <source>
        <dbReference type="ARBA" id="ARBA00022679"/>
    </source>
</evidence>
<comment type="caution">
    <text evidence="5">The sequence shown here is derived from an EMBL/GenBank/DDBJ whole genome shotgun (WGS) entry which is preliminary data.</text>
</comment>
<dbReference type="PROSITE" id="PS00723">
    <property type="entry name" value="POLYPRENYL_SYNTHASE_1"/>
    <property type="match status" value="1"/>
</dbReference>